<organism evidence="2 3">
    <name type="scientific">Acetobacter sacchari</name>
    <dbReference type="NCBI Taxonomy" id="2661687"/>
    <lineage>
        <taxon>Bacteria</taxon>
        <taxon>Pseudomonadati</taxon>
        <taxon>Pseudomonadota</taxon>
        <taxon>Alphaproteobacteria</taxon>
        <taxon>Acetobacterales</taxon>
        <taxon>Acetobacteraceae</taxon>
        <taxon>Acetobacter</taxon>
    </lineage>
</organism>
<protein>
    <submittedName>
        <fullName evidence="2">Uncharacterized protein</fullName>
    </submittedName>
</protein>
<accession>A0ABS3M029</accession>
<feature type="region of interest" description="Disordered" evidence="1">
    <location>
        <begin position="1"/>
        <end position="23"/>
    </location>
</feature>
<gene>
    <name evidence="2" type="ORF">J2D73_17195</name>
</gene>
<keyword evidence="3" id="KW-1185">Reference proteome</keyword>
<dbReference type="RefSeq" id="WP_207883338.1">
    <property type="nucleotide sequence ID" value="NZ_JAFVMF010000024.1"/>
</dbReference>
<proteinExistence type="predicted"/>
<feature type="region of interest" description="Disordered" evidence="1">
    <location>
        <begin position="66"/>
        <end position="99"/>
    </location>
</feature>
<sequence length="99" mass="10697">MARGGARPGAGRKKKTQTTEEWNGPVIADYSTLTPLEFWKAVLRDPRAPFELRAMAADKAGPFMHAKPAPIATGQGDLGDMPGAGSKWERAMSPDRTMN</sequence>
<dbReference type="EMBL" id="JAFVMF010000024">
    <property type="protein sequence ID" value="MBO1361524.1"/>
    <property type="molecule type" value="Genomic_DNA"/>
</dbReference>
<evidence type="ECO:0000313" key="2">
    <source>
        <dbReference type="EMBL" id="MBO1361524.1"/>
    </source>
</evidence>
<evidence type="ECO:0000313" key="3">
    <source>
        <dbReference type="Proteomes" id="UP000664771"/>
    </source>
</evidence>
<evidence type="ECO:0000256" key="1">
    <source>
        <dbReference type="SAM" id="MobiDB-lite"/>
    </source>
</evidence>
<reference evidence="2 3" key="1">
    <citation type="submission" date="2021-03" db="EMBL/GenBank/DDBJ databases">
        <title>The complete genome sequence of Acetobacter sacchari TBRC 11175.</title>
        <authorList>
            <person name="Charoenyingcharoen P."/>
            <person name="Yukphan P."/>
        </authorList>
    </citation>
    <scope>NUCLEOTIDE SEQUENCE [LARGE SCALE GENOMIC DNA]</scope>
    <source>
        <strain evidence="2 3">TBRC 11175</strain>
    </source>
</reference>
<name>A0ABS3M029_9PROT</name>
<feature type="compositionally biased region" description="Basic and acidic residues" evidence="1">
    <location>
        <begin position="87"/>
        <end position="99"/>
    </location>
</feature>
<dbReference type="Proteomes" id="UP000664771">
    <property type="component" value="Unassembled WGS sequence"/>
</dbReference>
<comment type="caution">
    <text evidence="2">The sequence shown here is derived from an EMBL/GenBank/DDBJ whole genome shotgun (WGS) entry which is preliminary data.</text>
</comment>